<comment type="caution">
    <text evidence="1">The sequence shown here is derived from an EMBL/GenBank/DDBJ whole genome shotgun (WGS) entry which is preliminary data.</text>
</comment>
<sequence length="96" mass="10422">MAKIVKNLRKYLVESIKTSIRDDLLKASTVQSSAVDCFVVTDDLLLAIESNLAAQVDGLASWTRRVTSIACALGIKPCLDKEDSPSRAILQLISSE</sequence>
<evidence type="ECO:0000313" key="1">
    <source>
        <dbReference type="EMBL" id="KAD5508851.1"/>
    </source>
</evidence>
<dbReference type="OrthoDB" id="10634695at2759"/>
<dbReference type="EMBL" id="SZYD01000008">
    <property type="protein sequence ID" value="KAD5508851.1"/>
    <property type="molecule type" value="Genomic_DNA"/>
</dbReference>
<dbReference type="Proteomes" id="UP000326396">
    <property type="component" value="Linkage Group LG16"/>
</dbReference>
<protein>
    <submittedName>
        <fullName evidence="1">Uncharacterized protein</fullName>
    </submittedName>
</protein>
<reference evidence="1 2" key="1">
    <citation type="submission" date="2019-05" db="EMBL/GenBank/DDBJ databases">
        <title>Mikania micrantha, genome provides insights into the molecular mechanism of rapid growth.</title>
        <authorList>
            <person name="Liu B."/>
        </authorList>
    </citation>
    <scope>NUCLEOTIDE SEQUENCE [LARGE SCALE GENOMIC DNA]</scope>
    <source>
        <strain evidence="1">NLD-2019</strain>
        <tissue evidence="1">Leaf</tissue>
    </source>
</reference>
<organism evidence="1 2">
    <name type="scientific">Mikania micrantha</name>
    <name type="common">bitter vine</name>
    <dbReference type="NCBI Taxonomy" id="192012"/>
    <lineage>
        <taxon>Eukaryota</taxon>
        <taxon>Viridiplantae</taxon>
        <taxon>Streptophyta</taxon>
        <taxon>Embryophyta</taxon>
        <taxon>Tracheophyta</taxon>
        <taxon>Spermatophyta</taxon>
        <taxon>Magnoliopsida</taxon>
        <taxon>eudicotyledons</taxon>
        <taxon>Gunneridae</taxon>
        <taxon>Pentapetalae</taxon>
        <taxon>asterids</taxon>
        <taxon>campanulids</taxon>
        <taxon>Asterales</taxon>
        <taxon>Asteraceae</taxon>
        <taxon>Asteroideae</taxon>
        <taxon>Heliantheae alliance</taxon>
        <taxon>Eupatorieae</taxon>
        <taxon>Mikania</taxon>
    </lineage>
</organism>
<evidence type="ECO:0000313" key="2">
    <source>
        <dbReference type="Proteomes" id="UP000326396"/>
    </source>
</evidence>
<gene>
    <name evidence="1" type="ORF">E3N88_16554</name>
</gene>
<keyword evidence="2" id="KW-1185">Reference proteome</keyword>
<name>A0A5N6NYQ7_9ASTR</name>
<proteinExistence type="predicted"/>
<accession>A0A5N6NYQ7</accession>
<dbReference type="AlphaFoldDB" id="A0A5N6NYQ7"/>